<keyword evidence="2" id="KW-0732">Signal</keyword>
<dbReference type="EMBL" id="JAWDGP010007412">
    <property type="protein sequence ID" value="KAK3719814.1"/>
    <property type="molecule type" value="Genomic_DNA"/>
</dbReference>
<dbReference type="AlphaFoldDB" id="A0AAE0XW28"/>
<evidence type="ECO:0000256" key="1">
    <source>
        <dbReference type="SAM" id="MobiDB-lite"/>
    </source>
</evidence>
<protein>
    <submittedName>
        <fullName evidence="3">Uncharacterized protein</fullName>
    </submittedName>
</protein>
<accession>A0AAE0XW28</accession>
<dbReference type="Proteomes" id="UP001283361">
    <property type="component" value="Unassembled WGS sequence"/>
</dbReference>
<name>A0AAE0XW28_9GAST</name>
<feature type="signal peptide" evidence="2">
    <location>
        <begin position="1"/>
        <end position="17"/>
    </location>
</feature>
<dbReference type="Gene3D" id="2.10.80.10">
    <property type="entry name" value="Lipase, subunit A"/>
    <property type="match status" value="1"/>
</dbReference>
<comment type="caution">
    <text evidence="3">The sequence shown here is derived from an EMBL/GenBank/DDBJ whole genome shotgun (WGS) entry which is preliminary data.</text>
</comment>
<evidence type="ECO:0000256" key="2">
    <source>
        <dbReference type="SAM" id="SignalP"/>
    </source>
</evidence>
<proteinExistence type="predicted"/>
<gene>
    <name evidence="3" type="ORF">RRG08_040116</name>
</gene>
<organism evidence="3 4">
    <name type="scientific">Elysia crispata</name>
    <name type="common">lettuce slug</name>
    <dbReference type="NCBI Taxonomy" id="231223"/>
    <lineage>
        <taxon>Eukaryota</taxon>
        <taxon>Metazoa</taxon>
        <taxon>Spiralia</taxon>
        <taxon>Lophotrochozoa</taxon>
        <taxon>Mollusca</taxon>
        <taxon>Gastropoda</taxon>
        <taxon>Heterobranchia</taxon>
        <taxon>Euthyneura</taxon>
        <taxon>Panpulmonata</taxon>
        <taxon>Sacoglossa</taxon>
        <taxon>Placobranchoidea</taxon>
        <taxon>Plakobranchidae</taxon>
        <taxon>Elysia</taxon>
    </lineage>
</organism>
<keyword evidence="4" id="KW-1185">Reference proteome</keyword>
<reference evidence="3" key="1">
    <citation type="journal article" date="2023" name="G3 (Bethesda)">
        <title>A reference genome for the long-term kleptoplast-retaining sea slug Elysia crispata morphotype clarki.</title>
        <authorList>
            <person name="Eastman K.E."/>
            <person name="Pendleton A.L."/>
            <person name="Shaikh M.A."/>
            <person name="Suttiyut T."/>
            <person name="Ogas R."/>
            <person name="Tomko P."/>
            <person name="Gavelis G."/>
            <person name="Widhalm J.R."/>
            <person name="Wisecaver J.H."/>
        </authorList>
    </citation>
    <scope>NUCLEOTIDE SEQUENCE</scope>
    <source>
        <strain evidence="3">ECLA1</strain>
    </source>
</reference>
<sequence>MKLLVACLSFLLSLTQAEIGKTCTDRSHCDQDECCLLPSQFLIVSRRDIAPTSYEEQGTCQKYLQVDQQCSRYGFDRSCGCGHGLRCHTYQVPLPTPSTFPPKTRTSTPPAPTRSAASTSTPVWPTPHNMQFRTIYIPPAMDGYKWVSKCEALLHSTSP</sequence>
<feature type="chain" id="PRO_5042082540" evidence="2">
    <location>
        <begin position="18"/>
        <end position="159"/>
    </location>
</feature>
<evidence type="ECO:0000313" key="4">
    <source>
        <dbReference type="Proteomes" id="UP001283361"/>
    </source>
</evidence>
<feature type="region of interest" description="Disordered" evidence="1">
    <location>
        <begin position="98"/>
        <end position="124"/>
    </location>
</feature>
<feature type="compositionally biased region" description="Low complexity" evidence="1">
    <location>
        <begin position="101"/>
        <end position="122"/>
    </location>
</feature>
<evidence type="ECO:0000313" key="3">
    <source>
        <dbReference type="EMBL" id="KAK3719814.1"/>
    </source>
</evidence>